<keyword evidence="7 9" id="KW-0413">Isomerase</keyword>
<dbReference type="OrthoDB" id="280278at2"/>
<comment type="function">
    <text evidence="8">Also involved in hydrogenase metallocenter assembly, probably by participating in the nickel insertion step. This function in hydrogenase biosynthesis requires chaperone activity and the presence of the metal-binding domain, but not PPIase activity.</text>
</comment>
<dbReference type="GO" id="GO:0003755">
    <property type="term" value="F:peptidyl-prolyl cis-trans isomerase activity"/>
    <property type="evidence" value="ECO:0007669"/>
    <property type="project" value="UniProtKB-UniRule"/>
</dbReference>
<dbReference type="PROSITE" id="PS50059">
    <property type="entry name" value="FKBP_PPIASE"/>
    <property type="match status" value="1"/>
</dbReference>
<evidence type="ECO:0000256" key="6">
    <source>
        <dbReference type="ARBA" id="ARBA00023186"/>
    </source>
</evidence>
<evidence type="ECO:0000313" key="12">
    <source>
        <dbReference type="EMBL" id="ADE57939.1"/>
    </source>
</evidence>
<dbReference type="PANTHER" id="PTHR47861:SF3">
    <property type="entry name" value="FKBP-TYPE PEPTIDYL-PROLYL CIS-TRANS ISOMERASE SLYD"/>
    <property type="match status" value="1"/>
</dbReference>
<dbReference type="Proteomes" id="UP000002366">
    <property type="component" value="Chromosome"/>
</dbReference>
<dbReference type="InterPro" id="IPR046357">
    <property type="entry name" value="PPIase_dom_sf"/>
</dbReference>
<keyword evidence="4" id="KW-0963">Cytoplasm</keyword>
<evidence type="ECO:0000256" key="8">
    <source>
        <dbReference type="ARBA" id="ARBA00037071"/>
    </source>
</evidence>
<sequence length="143" mass="15177">MVQIENGNIAAVHYKGTLDDGTVFDTSEGRDPLKFTVGSGQVVEGFDKAVLGMSAGETKTVTIPAAKAYGEYDPNLTAEVPPEHIPEDLNPKAGEVLQVQTPDGHVFNALVVDVTEKGMVLDANHPLAGKALTFEITVVDIEM</sequence>
<evidence type="ECO:0000256" key="7">
    <source>
        <dbReference type="ARBA" id="ARBA00023235"/>
    </source>
</evidence>
<dbReference type="HOGENOM" id="CLU_098197_2_1_0"/>
<dbReference type="KEGG" id="aco:Amico_1826"/>
<comment type="subcellular location">
    <subcellularLocation>
        <location evidence="2">Cytoplasm</location>
    </subcellularLocation>
</comment>
<dbReference type="eggNOG" id="COG1047">
    <property type="taxonomic scope" value="Bacteria"/>
</dbReference>
<protein>
    <recommendedName>
        <fullName evidence="10">Peptidyl-prolyl cis-trans isomerase</fullName>
        <ecNumber evidence="10">5.2.1.8</ecNumber>
    </recommendedName>
</protein>
<dbReference type="Gene3D" id="3.10.50.40">
    <property type="match status" value="1"/>
</dbReference>
<keyword evidence="6" id="KW-0143">Chaperone</keyword>
<dbReference type="SUPFAM" id="SSF54534">
    <property type="entry name" value="FKBP-like"/>
    <property type="match status" value="1"/>
</dbReference>
<reference evidence="12 13" key="1">
    <citation type="journal article" date="2010" name="Stand. Genomic Sci.">
        <title>Complete genome sequence of Aminobacterium colombiense type strain (ALA-1).</title>
        <authorList>
            <person name="Chertkov O."/>
            <person name="Sikorski J."/>
            <person name="Brambilla E."/>
            <person name="Lapidus A."/>
            <person name="Copeland A."/>
            <person name="Glavina Del Rio T."/>
            <person name="Nolan M."/>
            <person name="Lucas S."/>
            <person name="Tice H."/>
            <person name="Cheng J.F."/>
            <person name="Han C."/>
            <person name="Detter J.C."/>
            <person name="Bruce D."/>
            <person name="Tapia R."/>
            <person name="Goodwin L."/>
            <person name="Pitluck S."/>
            <person name="Liolios K."/>
            <person name="Ivanova N."/>
            <person name="Mavromatis K."/>
            <person name="Ovchinnikova G."/>
            <person name="Pati A."/>
            <person name="Chen A."/>
            <person name="Palaniappan K."/>
            <person name="Land M."/>
            <person name="Hauser L."/>
            <person name="Chang Y.J."/>
            <person name="Jeffries C.D."/>
            <person name="Spring S."/>
            <person name="Rohde M."/>
            <person name="Goker M."/>
            <person name="Bristow J."/>
            <person name="Eisen J.A."/>
            <person name="Markowitz V."/>
            <person name="Hugenholtz P."/>
            <person name="Kyrpides N.C."/>
            <person name="Klenk H.P."/>
        </authorList>
    </citation>
    <scope>NUCLEOTIDE SEQUENCE [LARGE SCALE GENOMIC DNA]</scope>
    <source>
        <strain evidence="13">DSM 12261 / ALA-1</strain>
    </source>
</reference>
<dbReference type="Pfam" id="PF00254">
    <property type="entry name" value="FKBP_C"/>
    <property type="match status" value="1"/>
</dbReference>
<dbReference type="InterPro" id="IPR001179">
    <property type="entry name" value="PPIase_FKBP_dom"/>
</dbReference>
<evidence type="ECO:0000256" key="2">
    <source>
        <dbReference type="ARBA" id="ARBA00004496"/>
    </source>
</evidence>
<keyword evidence="13" id="KW-1185">Reference proteome</keyword>
<accession>D5EHA7</accession>
<evidence type="ECO:0000313" key="13">
    <source>
        <dbReference type="Proteomes" id="UP000002366"/>
    </source>
</evidence>
<gene>
    <name evidence="12" type="ordered locus">Amico_1826</name>
</gene>
<dbReference type="EMBL" id="CP001997">
    <property type="protein sequence ID" value="ADE57939.1"/>
    <property type="molecule type" value="Genomic_DNA"/>
</dbReference>
<evidence type="ECO:0000256" key="3">
    <source>
        <dbReference type="ARBA" id="ARBA00006577"/>
    </source>
</evidence>
<evidence type="ECO:0000256" key="5">
    <source>
        <dbReference type="ARBA" id="ARBA00023110"/>
    </source>
</evidence>
<dbReference type="EC" id="5.2.1.8" evidence="10"/>
<dbReference type="GO" id="GO:0042026">
    <property type="term" value="P:protein refolding"/>
    <property type="evidence" value="ECO:0007669"/>
    <property type="project" value="UniProtKB-ARBA"/>
</dbReference>
<proteinExistence type="inferred from homology"/>
<feature type="domain" description="PPIase FKBP-type" evidence="11">
    <location>
        <begin position="7"/>
        <end position="82"/>
    </location>
</feature>
<dbReference type="PANTHER" id="PTHR47861">
    <property type="entry name" value="FKBP-TYPE PEPTIDYL-PROLYL CIS-TRANS ISOMERASE SLYD"/>
    <property type="match status" value="1"/>
</dbReference>
<evidence type="ECO:0000256" key="10">
    <source>
        <dbReference type="RuleBase" id="RU003915"/>
    </source>
</evidence>
<comment type="similarity">
    <text evidence="3 10">Belongs to the FKBP-type PPIase family.</text>
</comment>
<evidence type="ECO:0000256" key="4">
    <source>
        <dbReference type="ARBA" id="ARBA00022490"/>
    </source>
</evidence>
<evidence type="ECO:0000259" key="11">
    <source>
        <dbReference type="PROSITE" id="PS50059"/>
    </source>
</evidence>
<keyword evidence="5 9" id="KW-0697">Rotamase</keyword>
<dbReference type="STRING" id="572547.Amico_1826"/>
<dbReference type="GO" id="GO:0005737">
    <property type="term" value="C:cytoplasm"/>
    <property type="evidence" value="ECO:0007669"/>
    <property type="project" value="UniProtKB-SubCell"/>
</dbReference>
<name>D5EHA7_AMICL</name>
<evidence type="ECO:0000256" key="1">
    <source>
        <dbReference type="ARBA" id="ARBA00000971"/>
    </source>
</evidence>
<evidence type="ECO:0000256" key="9">
    <source>
        <dbReference type="PROSITE-ProRule" id="PRU00277"/>
    </source>
</evidence>
<organism evidence="12 13">
    <name type="scientific">Aminobacterium colombiense (strain DSM 12261 / ALA-1)</name>
    <dbReference type="NCBI Taxonomy" id="572547"/>
    <lineage>
        <taxon>Bacteria</taxon>
        <taxon>Thermotogati</taxon>
        <taxon>Synergistota</taxon>
        <taxon>Synergistia</taxon>
        <taxon>Synergistales</taxon>
        <taxon>Aminobacteriaceae</taxon>
        <taxon>Aminobacterium</taxon>
    </lineage>
</organism>
<dbReference type="AlphaFoldDB" id="D5EHA7"/>
<dbReference type="RefSeq" id="WP_013049201.1">
    <property type="nucleotide sequence ID" value="NC_014011.1"/>
</dbReference>
<comment type="catalytic activity">
    <reaction evidence="1 9 10">
        <text>[protein]-peptidylproline (omega=180) = [protein]-peptidylproline (omega=0)</text>
        <dbReference type="Rhea" id="RHEA:16237"/>
        <dbReference type="Rhea" id="RHEA-COMP:10747"/>
        <dbReference type="Rhea" id="RHEA-COMP:10748"/>
        <dbReference type="ChEBI" id="CHEBI:83833"/>
        <dbReference type="ChEBI" id="CHEBI:83834"/>
        <dbReference type="EC" id="5.2.1.8"/>
    </reaction>
</comment>